<dbReference type="PANTHER" id="PTHR14097">
    <property type="entry name" value="OXIDOREDUCTASE HTATIP2"/>
    <property type="match status" value="1"/>
</dbReference>
<dbReference type="SUPFAM" id="SSF51735">
    <property type="entry name" value="NAD(P)-binding Rossmann-fold domains"/>
    <property type="match status" value="1"/>
</dbReference>
<evidence type="ECO:0000313" key="1">
    <source>
        <dbReference type="EMBL" id="WPH00271.1"/>
    </source>
</evidence>
<accession>A0AAQ3R970</accession>
<dbReference type="PANTHER" id="PTHR14097:SF9">
    <property type="entry name" value="EPIMERASE, PUTATIVE (AFU_ORTHOLOGUE AFUA_8G07320)-RELATED"/>
    <property type="match status" value="1"/>
</dbReference>
<dbReference type="AlphaFoldDB" id="A0AAQ3R970"/>
<dbReference type="InterPro" id="IPR036291">
    <property type="entry name" value="NAD(P)-bd_dom_sf"/>
</dbReference>
<keyword evidence="2" id="KW-1185">Reference proteome</keyword>
<proteinExistence type="predicted"/>
<gene>
    <name evidence="1" type="ORF">R9X50_00309500</name>
</gene>
<reference evidence="1 2" key="1">
    <citation type="submission" date="2023-11" db="EMBL/GenBank/DDBJ databases">
        <title>An acidophilic fungus is an integral part of prey digestion in a carnivorous sundew plant.</title>
        <authorList>
            <person name="Tsai I.J."/>
        </authorList>
    </citation>
    <scope>NUCLEOTIDE SEQUENCE [LARGE SCALE GENOMIC DNA]</scope>
    <source>
        <strain evidence="1">169a</strain>
    </source>
</reference>
<protein>
    <recommendedName>
        <fullName evidence="3">NAD(P)-binding domain-containing protein</fullName>
    </recommendedName>
</protein>
<dbReference type="Proteomes" id="UP001303373">
    <property type="component" value="Chromosome 4"/>
</dbReference>
<sequence>MRIILTGSSGYIGGSVLKRCIEHPSVTSIIALSRRDLETSHSKLETIILKDFASYEPAVLARLKDAEACIWSLGSYGTNREIHVDLPVAGIKALYSAIKNQGRRFHFVYLSGGLCERDQAKTLWFMPEARHMRGEAETKLLDFQNEHSDQWQSTIVRPLAVTNGESLMRFVLPNWYIPLAELAAAMVDLAINGSNETFLENADVRAHGQAALTATESRS</sequence>
<evidence type="ECO:0008006" key="3">
    <source>
        <dbReference type="Google" id="ProtNLM"/>
    </source>
</evidence>
<dbReference type="EMBL" id="CP138583">
    <property type="protein sequence ID" value="WPH00271.1"/>
    <property type="molecule type" value="Genomic_DNA"/>
</dbReference>
<organism evidence="1 2">
    <name type="scientific">Acrodontium crateriforme</name>
    <dbReference type="NCBI Taxonomy" id="150365"/>
    <lineage>
        <taxon>Eukaryota</taxon>
        <taxon>Fungi</taxon>
        <taxon>Dikarya</taxon>
        <taxon>Ascomycota</taxon>
        <taxon>Pezizomycotina</taxon>
        <taxon>Dothideomycetes</taxon>
        <taxon>Dothideomycetidae</taxon>
        <taxon>Mycosphaerellales</taxon>
        <taxon>Teratosphaeriaceae</taxon>
        <taxon>Acrodontium</taxon>
    </lineage>
</organism>
<name>A0AAQ3R970_9PEZI</name>
<dbReference type="Gene3D" id="3.40.50.720">
    <property type="entry name" value="NAD(P)-binding Rossmann-like Domain"/>
    <property type="match status" value="1"/>
</dbReference>
<evidence type="ECO:0000313" key="2">
    <source>
        <dbReference type="Proteomes" id="UP001303373"/>
    </source>
</evidence>